<proteinExistence type="predicted"/>
<dbReference type="InterPro" id="IPR001304">
    <property type="entry name" value="C-type_lectin-like"/>
</dbReference>
<keyword evidence="5" id="KW-1185">Reference proteome</keyword>
<dbReference type="PANTHER" id="PTHR45784">
    <property type="entry name" value="C-TYPE LECTIN DOMAIN FAMILY 20 MEMBER A-RELATED"/>
    <property type="match status" value="1"/>
</dbReference>
<organism evidence="4 5">
    <name type="scientific">Perca fluviatilis</name>
    <name type="common">European perch</name>
    <dbReference type="NCBI Taxonomy" id="8168"/>
    <lineage>
        <taxon>Eukaryota</taxon>
        <taxon>Metazoa</taxon>
        <taxon>Chordata</taxon>
        <taxon>Craniata</taxon>
        <taxon>Vertebrata</taxon>
        <taxon>Euteleostomi</taxon>
        <taxon>Actinopterygii</taxon>
        <taxon>Neopterygii</taxon>
        <taxon>Teleostei</taxon>
        <taxon>Neoteleostei</taxon>
        <taxon>Acanthomorphata</taxon>
        <taxon>Eupercaria</taxon>
        <taxon>Perciformes</taxon>
        <taxon>Percoidei</taxon>
        <taxon>Percidae</taxon>
        <taxon>Percinae</taxon>
        <taxon>Perca</taxon>
    </lineage>
</organism>
<dbReference type="SUPFAM" id="SSF56436">
    <property type="entry name" value="C-type lectin-like"/>
    <property type="match status" value="3"/>
</dbReference>
<dbReference type="InterPro" id="IPR018378">
    <property type="entry name" value="C-type_lectin_CS"/>
</dbReference>
<sequence length="379" mass="44625">MQWSLLVLIVMGQCSSIGGQLYDYHFIGEEKTWKEAQEYCRKNHTDLATVANQADMQRLLNSTNARYPDGAWIGLQNNTPNTVWRWSLSGVEFNKNESKWFPGQPNNFNNQENCVRMKMKDDKWHDDSCSETYKFICYDEGKKSDKTFYISDTGMNWTEAQRFCRENYTDLISGVKQLEDFKRQRQNDSNQPQNDTELWIGLRNCWSWSDGSSFSFRSWDDDEPKKEDPEKTCAMTTSDGKWSSDHCNETKPFFCYNDSVILINQSMNWEDALYYCRTSYGDLVSITNLDEQRWVQERAKMASTRYVWLGLRYTCTLDFWFWVSDETVRYKNWGPSQPEDDCNMSGAMDRNGTWVKLIDDDDDNQLNFICSKNKPPKCN</sequence>
<dbReference type="PANTHER" id="PTHR45784:SF3">
    <property type="entry name" value="C-TYPE LECTIN DOMAIN FAMILY 4 MEMBER K-LIKE-RELATED"/>
    <property type="match status" value="1"/>
</dbReference>
<dbReference type="EMBL" id="VHII01000009">
    <property type="protein sequence ID" value="KAF1385223.1"/>
    <property type="molecule type" value="Genomic_DNA"/>
</dbReference>
<gene>
    <name evidence="4" type="ORF">PFLUV_G00105500</name>
</gene>
<feature type="signal peptide" evidence="2">
    <location>
        <begin position="1"/>
        <end position="19"/>
    </location>
</feature>
<evidence type="ECO:0000313" key="5">
    <source>
        <dbReference type="Proteomes" id="UP000465112"/>
    </source>
</evidence>
<name>A0A6A5F7Q6_PERFL</name>
<dbReference type="CDD" id="cd00037">
    <property type="entry name" value="CLECT"/>
    <property type="match status" value="2"/>
</dbReference>
<accession>A0A6A5F7Q6</accession>
<dbReference type="InterPro" id="IPR016186">
    <property type="entry name" value="C-type_lectin-like/link_sf"/>
</dbReference>
<feature type="domain" description="C-type lectin" evidence="3">
    <location>
        <begin position="24"/>
        <end position="138"/>
    </location>
</feature>
<dbReference type="PROSITE" id="PS50041">
    <property type="entry name" value="C_TYPE_LECTIN_2"/>
    <property type="match status" value="3"/>
</dbReference>
<reference evidence="4 5" key="1">
    <citation type="submission" date="2019-06" db="EMBL/GenBank/DDBJ databases">
        <title>A chromosome-scale genome assembly of the European perch, Perca fluviatilis.</title>
        <authorList>
            <person name="Roques C."/>
            <person name="Zahm M."/>
            <person name="Cabau C."/>
            <person name="Klopp C."/>
            <person name="Bouchez O."/>
            <person name="Donnadieu C."/>
            <person name="Kuhl H."/>
            <person name="Gislard M."/>
            <person name="Guendouz S."/>
            <person name="Journot L."/>
            <person name="Haffray P."/>
            <person name="Bestin A."/>
            <person name="Morvezen R."/>
            <person name="Feron R."/>
            <person name="Wen M."/>
            <person name="Jouanno E."/>
            <person name="Herpin A."/>
            <person name="Schartl M."/>
            <person name="Postlethwait J."/>
            <person name="Schaerlinger B."/>
            <person name="Chardard D."/>
            <person name="Lecocq T."/>
            <person name="Poncet C."/>
            <person name="Jaffrelo L."/>
            <person name="Lampietro C."/>
            <person name="Guiguen Y."/>
        </authorList>
    </citation>
    <scope>NUCLEOTIDE SEQUENCE [LARGE SCALE GENOMIC DNA]</scope>
    <source>
        <tissue evidence="4">Blood</tissue>
    </source>
</reference>
<dbReference type="PROSITE" id="PS00615">
    <property type="entry name" value="C_TYPE_LECTIN_1"/>
    <property type="match status" value="1"/>
</dbReference>
<evidence type="ECO:0000256" key="1">
    <source>
        <dbReference type="ARBA" id="ARBA00023157"/>
    </source>
</evidence>
<feature type="chain" id="PRO_5025342285" description="C-type lectin domain-containing protein" evidence="2">
    <location>
        <begin position="20"/>
        <end position="379"/>
    </location>
</feature>
<keyword evidence="1" id="KW-1015">Disulfide bond</keyword>
<dbReference type="SMART" id="SM00034">
    <property type="entry name" value="CLECT"/>
    <property type="match status" value="3"/>
</dbReference>
<evidence type="ECO:0000313" key="4">
    <source>
        <dbReference type="EMBL" id="KAF1385223.1"/>
    </source>
</evidence>
<dbReference type="Pfam" id="PF00059">
    <property type="entry name" value="Lectin_C"/>
    <property type="match status" value="3"/>
</dbReference>
<keyword evidence="2" id="KW-0732">Signal</keyword>
<dbReference type="Gene3D" id="3.10.100.10">
    <property type="entry name" value="Mannose-Binding Protein A, subunit A"/>
    <property type="match status" value="3"/>
</dbReference>
<feature type="domain" description="C-type lectin" evidence="3">
    <location>
        <begin position="255"/>
        <end position="354"/>
    </location>
</feature>
<feature type="domain" description="C-type lectin" evidence="3">
    <location>
        <begin position="143"/>
        <end position="256"/>
    </location>
</feature>
<comment type="caution">
    <text evidence="4">The sequence shown here is derived from an EMBL/GenBank/DDBJ whole genome shotgun (WGS) entry which is preliminary data.</text>
</comment>
<protein>
    <recommendedName>
        <fullName evidence="3">C-type lectin domain-containing protein</fullName>
    </recommendedName>
</protein>
<dbReference type="Proteomes" id="UP000465112">
    <property type="component" value="Chromosome 9"/>
</dbReference>
<dbReference type="InterPro" id="IPR016187">
    <property type="entry name" value="CTDL_fold"/>
</dbReference>
<evidence type="ECO:0000256" key="2">
    <source>
        <dbReference type="SAM" id="SignalP"/>
    </source>
</evidence>
<evidence type="ECO:0000259" key="3">
    <source>
        <dbReference type="PROSITE" id="PS50041"/>
    </source>
</evidence>
<dbReference type="AlphaFoldDB" id="A0A6A5F7Q6"/>